<dbReference type="EMBL" id="FOHO01000006">
    <property type="protein sequence ID" value="SET54159.1"/>
    <property type="molecule type" value="Genomic_DNA"/>
</dbReference>
<gene>
    <name evidence="1" type="ORF">SAMN04489858_106122</name>
</gene>
<reference evidence="1 2" key="1">
    <citation type="submission" date="2016-10" db="EMBL/GenBank/DDBJ databases">
        <authorList>
            <person name="de Groot N.N."/>
        </authorList>
    </citation>
    <scope>NUCLEOTIDE SEQUENCE [LARGE SCALE GENOMIC DNA]</scope>
    <source>
        <strain evidence="1 2">DSM 17862</strain>
    </source>
</reference>
<evidence type="ECO:0000313" key="1">
    <source>
        <dbReference type="EMBL" id="SET54159.1"/>
    </source>
</evidence>
<dbReference type="Proteomes" id="UP000199180">
    <property type="component" value="Unassembled WGS sequence"/>
</dbReference>
<name>A0A1I0F7V0_9RHOB</name>
<proteinExistence type="predicted"/>
<dbReference type="RefSeq" id="WP_090734611.1">
    <property type="nucleotide sequence ID" value="NZ_FOHO01000006.1"/>
</dbReference>
<dbReference type="PROSITE" id="PS51257">
    <property type="entry name" value="PROKAR_LIPOPROTEIN"/>
    <property type="match status" value="1"/>
</dbReference>
<sequence length="105" mass="11226">MNLTRPIGFLVPVMLGLAACGPVPVDRAEQICLDDARLAAGPRGEIALGTSSGSRGSGIVGQFEMEISSDYIRQRDPSDVFNRCVLRKSGQLPSRVLADQPGWRG</sequence>
<protein>
    <recommendedName>
        <fullName evidence="3">Lipoprotein</fullName>
    </recommendedName>
</protein>
<organism evidence="1 2">
    <name type="scientific">Paracoccus homiensis</name>
    <dbReference type="NCBI Taxonomy" id="364199"/>
    <lineage>
        <taxon>Bacteria</taxon>
        <taxon>Pseudomonadati</taxon>
        <taxon>Pseudomonadota</taxon>
        <taxon>Alphaproteobacteria</taxon>
        <taxon>Rhodobacterales</taxon>
        <taxon>Paracoccaceae</taxon>
        <taxon>Paracoccus</taxon>
    </lineage>
</organism>
<accession>A0A1I0F7V0</accession>
<dbReference type="OrthoDB" id="7691501at2"/>
<dbReference type="AlphaFoldDB" id="A0A1I0F7V0"/>
<evidence type="ECO:0000313" key="2">
    <source>
        <dbReference type="Proteomes" id="UP000199180"/>
    </source>
</evidence>
<dbReference type="STRING" id="364199.SAMN04489858_106122"/>
<keyword evidence="2" id="KW-1185">Reference proteome</keyword>
<evidence type="ECO:0008006" key="3">
    <source>
        <dbReference type="Google" id="ProtNLM"/>
    </source>
</evidence>